<dbReference type="RefSeq" id="WP_344473839.1">
    <property type="nucleotide sequence ID" value="NZ_BAAASB010000003.1"/>
</dbReference>
<keyword evidence="5" id="KW-0029">Amino-acid transport</keyword>
<feature type="transmembrane region" description="Helical" evidence="8">
    <location>
        <begin position="52"/>
        <end position="73"/>
    </location>
</feature>
<dbReference type="NCBIfam" id="TIGR01726">
    <property type="entry name" value="HEQRo_perm_3TM"/>
    <property type="match status" value="1"/>
</dbReference>
<name>A0ABW0ABS2_9ACTN</name>
<evidence type="ECO:0000259" key="10">
    <source>
        <dbReference type="PROSITE" id="PS50928"/>
    </source>
</evidence>
<evidence type="ECO:0000256" key="8">
    <source>
        <dbReference type="RuleBase" id="RU363032"/>
    </source>
</evidence>
<evidence type="ECO:0000256" key="6">
    <source>
        <dbReference type="ARBA" id="ARBA00022989"/>
    </source>
</evidence>
<dbReference type="PROSITE" id="PS50928">
    <property type="entry name" value="ABC_TM1"/>
    <property type="match status" value="1"/>
</dbReference>
<comment type="similarity">
    <text evidence="8">Belongs to the binding-protein-dependent transport system permease family.</text>
</comment>
<evidence type="ECO:0000256" key="5">
    <source>
        <dbReference type="ARBA" id="ARBA00022970"/>
    </source>
</evidence>
<evidence type="ECO:0000313" key="11">
    <source>
        <dbReference type="EMBL" id="MFC5151136.1"/>
    </source>
</evidence>
<keyword evidence="3" id="KW-1003">Cell membrane</keyword>
<dbReference type="PANTHER" id="PTHR30614:SF0">
    <property type="entry name" value="L-CYSTINE TRANSPORT SYSTEM PERMEASE PROTEIN TCYL"/>
    <property type="match status" value="1"/>
</dbReference>
<dbReference type="PANTHER" id="PTHR30614">
    <property type="entry name" value="MEMBRANE COMPONENT OF AMINO ACID ABC TRANSPORTER"/>
    <property type="match status" value="1"/>
</dbReference>
<gene>
    <name evidence="11" type="primary">ehuC</name>
    <name evidence="11" type="ORF">ACFPRH_05265</name>
</gene>
<dbReference type="NCBIfam" id="TIGR03004">
    <property type="entry name" value="ectoine_ehuC"/>
    <property type="match status" value="1"/>
</dbReference>
<keyword evidence="2 8" id="KW-0813">Transport</keyword>
<dbReference type="Gene3D" id="1.10.3720.10">
    <property type="entry name" value="MetI-like"/>
    <property type="match status" value="1"/>
</dbReference>
<keyword evidence="4 8" id="KW-0812">Transmembrane</keyword>
<proteinExistence type="inferred from homology"/>
<sequence>MSEITPGLWEILLDGVWITLQLTVLSAALAAAVAFVTGLARLNRLRIVRFAAGVYFEVFRGTSALILMFWLFFVLPLGLGWQLEPMWAAVLALGLSYGAYGSEVVRGAVAAVPPGQHEAGIALNLRPGQRLWRIVLPQAWPEMIPPFNNLLIELLKGTALVSVMGVSDLAFGAALVRNATGQSAPVYTVILLVYFVIAFAMTRGMRVLERRARAGAGEGPPPRRALSPRRLLPPRRRAATAATTASTGGERR</sequence>
<evidence type="ECO:0000256" key="3">
    <source>
        <dbReference type="ARBA" id="ARBA00022475"/>
    </source>
</evidence>
<dbReference type="CDD" id="cd06261">
    <property type="entry name" value="TM_PBP2"/>
    <property type="match status" value="1"/>
</dbReference>
<feature type="transmembrane region" description="Helical" evidence="8">
    <location>
        <begin position="16"/>
        <end position="40"/>
    </location>
</feature>
<evidence type="ECO:0000256" key="4">
    <source>
        <dbReference type="ARBA" id="ARBA00022692"/>
    </source>
</evidence>
<feature type="region of interest" description="Disordered" evidence="9">
    <location>
        <begin position="213"/>
        <end position="252"/>
    </location>
</feature>
<reference evidence="12" key="1">
    <citation type="journal article" date="2019" name="Int. J. Syst. Evol. Microbiol.">
        <title>The Global Catalogue of Microorganisms (GCM) 10K type strain sequencing project: providing services to taxonomists for standard genome sequencing and annotation.</title>
        <authorList>
            <consortium name="The Broad Institute Genomics Platform"/>
            <consortium name="The Broad Institute Genome Sequencing Center for Infectious Disease"/>
            <person name="Wu L."/>
            <person name="Ma J."/>
        </authorList>
    </citation>
    <scope>NUCLEOTIDE SEQUENCE [LARGE SCALE GENOMIC DNA]</scope>
    <source>
        <strain evidence="12">PCU 266</strain>
    </source>
</reference>
<dbReference type="InterPro" id="IPR043429">
    <property type="entry name" value="ArtM/GltK/GlnP/TcyL/YhdX-like"/>
</dbReference>
<dbReference type="InterPro" id="IPR014342">
    <property type="entry name" value="Ectoine_EhuC"/>
</dbReference>
<comment type="subcellular location">
    <subcellularLocation>
        <location evidence="1 8">Cell membrane</location>
        <topology evidence="1 8">Multi-pass membrane protein</topology>
    </subcellularLocation>
</comment>
<dbReference type="InterPro" id="IPR035906">
    <property type="entry name" value="MetI-like_sf"/>
</dbReference>
<evidence type="ECO:0000256" key="2">
    <source>
        <dbReference type="ARBA" id="ARBA00022448"/>
    </source>
</evidence>
<feature type="domain" description="ABC transmembrane type-1" evidence="10">
    <location>
        <begin position="16"/>
        <end position="202"/>
    </location>
</feature>
<evidence type="ECO:0000256" key="7">
    <source>
        <dbReference type="ARBA" id="ARBA00023136"/>
    </source>
</evidence>
<evidence type="ECO:0000256" key="9">
    <source>
        <dbReference type="SAM" id="MobiDB-lite"/>
    </source>
</evidence>
<keyword evidence="7 8" id="KW-0472">Membrane</keyword>
<keyword evidence="12" id="KW-1185">Reference proteome</keyword>
<dbReference type="SUPFAM" id="SSF161098">
    <property type="entry name" value="MetI-like"/>
    <property type="match status" value="1"/>
</dbReference>
<dbReference type="EMBL" id="JBHSKP010000002">
    <property type="protein sequence ID" value="MFC5151136.1"/>
    <property type="molecule type" value="Genomic_DNA"/>
</dbReference>
<dbReference type="InterPro" id="IPR000515">
    <property type="entry name" value="MetI-like"/>
</dbReference>
<dbReference type="InterPro" id="IPR010065">
    <property type="entry name" value="AA_ABC_transptr_permease_3TM"/>
</dbReference>
<evidence type="ECO:0000313" key="12">
    <source>
        <dbReference type="Proteomes" id="UP001596160"/>
    </source>
</evidence>
<keyword evidence="6 8" id="KW-1133">Transmembrane helix</keyword>
<organism evidence="11 12">
    <name type="scientific">Streptomyces amakusaensis</name>
    <dbReference type="NCBI Taxonomy" id="67271"/>
    <lineage>
        <taxon>Bacteria</taxon>
        <taxon>Bacillati</taxon>
        <taxon>Actinomycetota</taxon>
        <taxon>Actinomycetes</taxon>
        <taxon>Kitasatosporales</taxon>
        <taxon>Streptomycetaceae</taxon>
        <taxon>Streptomyces</taxon>
    </lineage>
</organism>
<feature type="compositionally biased region" description="Low complexity" evidence="9">
    <location>
        <begin position="239"/>
        <end position="252"/>
    </location>
</feature>
<evidence type="ECO:0000256" key="1">
    <source>
        <dbReference type="ARBA" id="ARBA00004651"/>
    </source>
</evidence>
<dbReference type="Proteomes" id="UP001596160">
    <property type="component" value="Unassembled WGS sequence"/>
</dbReference>
<comment type="caution">
    <text evidence="11">The sequence shown here is derived from an EMBL/GenBank/DDBJ whole genome shotgun (WGS) entry which is preliminary data.</text>
</comment>
<protein>
    <submittedName>
        <fullName evidence="11">Ectoine/hydroxyectoine ABC transporter permease subunit EhuC</fullName>
    </submittedName>
</protein>
<feature type="transmembrane region" description="Helical" evidence="8">
    <location>
        <begin position="182"/>
        <end position="201"/>
    </location>
</feature>
<dbReference type="Pfam" id="PF00528">
    <property type="entry name" value="BPD_transp_1"/>
    <property type="match status" value="1"/>
</dbReference>
<accession>A0ABW0ABS2</accession>